<dbReference type="Proteomes" id="UP000299102">
    <property type="component" value="Unassembled WGS sequence"/>
</dbReference>
<evidence type="ECO:0000313" key="2">
    <source>
        <dbReference type="EMBL" id="GBP77833.1"/>
    </source>
</evidence>
<sequence>MARTKVRSNTRPRDATENGRAGRYTAFAVPSMYTSNEKNEGGKFYLCIIYRYLPTELQDSRSHQQAAPPRAVDDKHFVKCLFLLEDALYFSPDAPNVPIV</sequence>
<feature type="region of interest" description="Disordered" evidence="1">
    <location>
        <begin position="1"/>
        <end position="21"/>
    </location>
</feature>
<reference evidence="2 3" key="1">
    <citation type="journal article" date="2019" name="Commun. Biol.">
        <title>The bagworm genome reveals a unique fibroin gene that provides high tensile strength.</title>
        <authorList>
            <person name="Kono N."/>
            <person name="Nakamura H."/>
            <person name="Ohtoshi R."/>
            <person name="Tomita M."/>
            <person name="Numata K."/>
            <person name="Arakawa K."/>
        </authorList>
    </citation>
    <scope>NUCLEOTIDE SEQUENCE [LARGE SCALE GENOMIC DNA]</scope>
</reference>
<comment type="caution">
    <text evidence="2">The sequence shown here is derived from an EMBL/GenBank/DDBJ whole genome shotgun (WGS) entry which is preliminary data.</text>
</comment>
<organism evidence="2 3">
    <name type="scientific">Eumeta variegata</name>
    <name type="common">Bagworm moth</name>
    <name type="synonym">Eumeta japonica</name>
    <dbReference type="NCBI Taxonomy" id="151549"/>
    <lineage>
        <taxon>Eukaryota</taxon>
        <taxon>Metazoa</taxon>
        <taxon>Ecdysozoa</taxon>
        <taxon>Arthropoda</taxon>
        <taxon>Hexapoda</taxon>
        <taxon>Insecta</taxon>
        <taxon>Pterygota</taxon>
        <taxon>Neoptera</taxon>
        <taxon>Endopterygota</taxon>
        <taxon>Lepidoptera</taxon>
        <taxon>Glossata</taxon>
        <taxon>Ditrysia</taxon>
        <taxon>Tineoidea</taxon>
        <taxon>Psychidae</taxon>
        <taxon>Oiketicinae</taxon>
        <taxon>Eumeta</taxon>
    </lineage>
</organism>
<dbReference type="EMBL" id="BGZK01001348">
    <property type="protein sequence ID" value="GBP77833.1"/>
    <property type="molecule type" value="Genomic_DNA"/>
</dbReference>
<keyword evidence="3" id="KW-1185">Reference proteome</keyword>
<evidence type="ECO:0000313" key="3">
    <source>
        <dbReference type="Proteomes" id="UP000299102"/>
    </source>
</evidence>
<name>A0A4C1YS68_EUMVA</name>
<feature type="compositionally biased region" description="Basic residues" evidence="1">
    <location>
        <begin position="1"/>
        <end position="10"/>
    </location>
</feature>
<protein>
    <submittedName>
        <fullName evidence="2">Uncharacterized protein</fullName>
    </submittedName>
</protein>
<gene>
    <name evidence="2" type="ORF">EVAR_34376_1</name>
</gene>
<proteinExistence type="predicted"/>
<accession>A0A4C1YS68</accession>
<evidence type="ECO:0000256" key="1">
    <source>
        <dbReference type="SAM" id="MobiDB-lite"/>
    </source>
</evidence>
<dbReference type="AlphaFoldDB" id="A0A4C1YS68"/>